<dbReference type="InterPro" id="IPR016159">
    <property type="entry name" value="Cullin_repeat-like_dom_sf"/>
</dbReference>
<proteinExistence type="inferred from homology"/>
<evidence type="ECO:0000256" key="1">
    <source>
        <dbReference type="ARBA" id="ARBA00006019"/>
    </source>
</evidence>
<dbReference type="InterPro" id="IPR001373">
    <property type="entry name" value="Cullin_N"/>
</dbReference>
<dbReference type="Gene3D" id="1.20.1310.10">
    <property type="entry name" value="Cullin Repeats"/>
    <property type="match status" value="4"/>
</dbReference>
<dbReference type="OrthoDB" id="27073at2759"/>
<dbReference type="SUPFAM" id="SSF74788">
    <property type="entry name" value="Cullin repeat-like"/>
    <property type="match status" value="1"/>
</dbReference>
<evidence type="ECO:0000256" key="3">
    <source>
        <dbReference type="RuleBase" id="RU003829"/>
    </source>
</evidence>
<name>A0A9P6XWK4_RHIOR</name>
<dbReference type="FunFam" id="1.20.1310.10:FF:000001">
    <property type="entry name" value="Cullin 3"/>
    <property type="match status" value="1"/>
</dbReference>
<dbReference type="InterPro" id="IPR059120">
    <property type="entry name" value="Cullin-like_AB"/>
</dbReference>
<reference evidence="5" key="1">
    <citation type="journal article" date="2020" name="Microb. Genom.">
        <title>Genetic diversity of clinical and environmental Mucorales isolates obtained from an investigation of mucormycosis cases among solid organ transplant recipients.</title>
        <authorList>
            <person name="Nguyen M.H."/>
            <person name="Kaul D."/>
            <person name="Muto C."/>
            <person name="Cheng S.J."/>
            <person name="Richter R.A."/>
            <person name="Bruno V.M."/>
            <person name="Liu G."/>
            <person name="Beyhan S."/>
            <person name="Sundermann A.J."/>
            <person name="Mounaud S."/>
            <person name="Pasculle A.W."/>
            <person name="Nierman W.C."/>
            <person name="Driscoll E."/>
            <person name="Cumbie R."/>
            <person name="Clancy C.J."/>
            <person name="Dupont C.L."/>
        </authorList>
    </citation>
    <scope>NUCLEOTIDE SEQUENCE</scope>
    <source>
        <strain evidence="5">GL16</strain>
    </source>
</reference>
<dbReference type="FunFam" id="1.20.1310.10:FF:000055">
    <property type="entry name" value="Cullin family protein"/>
    <property type="match status" value="1"/>
</dbReference>
<dbReference type="InterPro" id="IPR016158">
    <property type="entry name" value="Cullin_homology"/>
</dbReference>
<dbReference type="InterPro" id="IPR045093">
    <property type="entry name" value="Cullin"/>
</dbReference>
<dbReference type="Proteomes" id="UP000717996">
    <property type="component" value="Unassembled WGS sequence"/>
</dbReference>
<dbReference type="Pfam" id="PF00888">
    <property type="entry name" value="Cullin"/>
    <property type="match status" value="1"/>
</dbReference>
<dbReference type="Pfam" id="PF26557">
    <property type="entry name" value="Cullin_AB"/>
    <property type="match status" value="1"/>
</dbReference>
<comment type="similarity">
    <text evidence="1 2 3">Belongs to the cullin family.</text>
</comment>
<evidence type="ECO:0000259" key="4">
    <source>
        <dbReference type="PROSITE" id="PS50069"/>
    </source>
</evidence>
<dbReference type="SUPFAM" id="SSF75632">
    <property type="entry name" value="Cullin homology domain"/>
    <property type="match status" value="1"/>
</dbReference>
<organism evidence="5 6">
    <name type="scientific">Rhizopus oryzae</name>
    <name type="common">Mucormycosis agent</name>
    <name type="synonym">Rhizopus arrhizus var. delemar</name>
    <dbReference type="NCBI Taxonomy" id="64495"/>
    <lineage>
        <taxon>Eukaryota</taxon>
        <taxon>Fungi</taxon>
        <taxon>Fungi incertae sedis</taxon>
        <taxon>Mucoromycota</taxon>
        <taxon>Mucoromycotina</taxon>
        <taxon>Mucoromycetes</taxon>
        <taxon>Mucorales</taxon>
        <taxon>Mucorineae</taxon>
        <taxon>Rhizopodaceae</taxon>
        <taxon>Rhizopus</taxon>
    </lineage>
</organism>
<protein>
    <recommendedName>
        <fullName evidence="4">Cullin family profile domain-containing protein</fullName>
    </recommendedName>
</protein>
<evidence type="ECO:0000256" key="2">
    <source>
        <dbReference type="PROSITE-ProRule" id="PRU00330"/>
    </source>
</evidence>
<feature type="domain" description="Cullin family profile" evidence="4">
    <location>
        <begin position="407"/>
        <end position="575"/>
    </location>
</feature>
<dbReference type="PANTHER" id="PTHR11932">
    <property type="entry name" value="CULLIN"/>
    <property type="match status" value="1"/>
</dbReference>
<sequence>MSNLEENIAKRPRLNPVYSSLPFSNLLAQSTGHMKNHPILSDRKLIVHDLKVERPNLPEEYEQDAWNRLKRAISSIKQDEAQHDSLEVLYQLCENLCQYDKAQELYDLLYAECFQIVQDQFDSLNLDLDKDETFYLNKVNRLWKEYCEQMSQIRGLFLYLDRTFALNAKGGSIWTMAMDLLRSSFLQHEAVRHKMLSSILELIRLERTSQEIDLGLLQSVIRMLLDLNLYHNEFEPSFLKETRAFYGAEGDHLIETIPMGDYLDHVSTRVHQESSLRVKRYFDKSTKAPLQAIVEEELLTKRVTTILDKCFSYFHENYLVDELSLLYRLLKKVGQLNICAKYFTNYIKTKGSSILCDKMFVQEKMNVLSTFKKKNEYIVDHSFEGDEQFLDGLKDGTEYFINLKENGAIKLLAKHADNVVKNEKMDEKQLDQCMFLFHHLQGKDEFEILYKRDLAKRLLLDTTNRNAEKVMLAKMKKECGAAYTSKLEGMLRDMKQSNELMQEFNEQLSLQVPLEFNVNILTHGFWPSYTPIHVQLPPSLQKVQDLYTNAYMTKYPRRRLTWQNSLSVCEVDAHYPKVNKTGVTIRCD</sequence>
<accession>A0A9P6XWK4</accession>
<gene>
    <name evidence="5" type="ORF">G6F51_012448</name>
</gene>
<dbReference type="InterPro" id="IPR036317">
    <property type="entry name" value="Cullin_homology_sf"/>
</dbReference>
<dbReference type="GO" id="GO:0006511">
    <property type="term" value="P:ubiquitin-dependent protein catabolic process"/>
    <property type="evidence" value="ECO:0007669"/>
    <property type="project" value="InterPro"/>
</dbReference>
<dbReference type="Gene3D" id="4.10.1030.10">
    <property type="entry name" value="Ring Box Chain A, domain 5"/>
    <property type="match status" value="1"/>
</dbReference>
<dbReference type="EMBL" id="JAANIT010003643">
    <property type="protein sequence ID" value="KAG1533765.1"/>
    <property type="molecule type" value="Genomic_DNA"/>
</dbReference>
<dbReference type="PROSITE" id="PS50069">
    <property type="entry name" value="CULLIN_2"/>
    <property type="match status" value="1"/>
</dbReference>
<dbReference type="GO" id="GO:0031625">
    <property type="term" value="F:ubiquitin protein ligase binding"/>
    <property type="evidence" value="ECO:0007669"/>
    <property type="project" value="InterPro"/>
</dbReference>
<comment type="caution">
    <text evidence="5">The sequence shown here is derived from an EMBL/GenBank/DDBJ whole genome shotgun (WGS) entry which is preliminary data.</text>
</comment>
<dbReference type="SMART" id="SM00182">
    <property type="entry name" value="CULLIN"/>
    <property type="match status" value="1"/>
</dbReference>
<evidence type="ECO:0000313" key="6">
    <source>
        <dbReference type="Proteomes" id="UP000717996"/>
    </source>
</evidence>
<evidence type="ECO:0000313" key="5">
    <source>
        <dbReference type="EMBL" id="KAG1533765.1"/>
    </source>
</evidence>
<dbReference type="AlphaFoldDB" id="A0A9P6XWK4"/>